<reference evidence="8" key="1">
    <citation type="journal article" date="2023" name="Mol. Phylogenet. Evol.">
        <title>Genome-scale phylogeny and comparative genomics of the fungal order Sordariales.</title>
        <authorList>
            <person name="Hensen N."/>
            <person name="Bonometti L."/>
            <person name="Westerberg I."/>
            <person name="Brannstrom I.O."/>
            <person name="Guillou S."/>
            <person name="Cros-Aarteil S."/>
            <person name="Calhoun S."/>
            <person name="Haridas S."/>
            <person name="Kuo A."/>
            <person name="Mondo S."/>
            <person name="Pangilinan J."/>
            <person name="Riley R."/>
            <person name="LaButti K."/>
            <person name="Andreopoulos B."/>
            <person name="Lipzen A."/>
            <person name="Chen C."/>
            <person name="Yan M."/>
            <person name="Daum C."/>
            <person name="Ng V."/>
            <person name="Clum A."/>
            <person name="Steindorff A."/>
            <person name="Ohm R.A."/>
            <person name="Martin F."/>
            <person name="Silar P."/>
            <person name="Natvig D.O."/>
            <person name="Lalanne C."/>
            <person name="Gautier V."/>
            <person name="Ament-Velasquez S.L."/>
            <person name="Kruys A."/>
            <person name="Hutchinson M.I."/>
            <person name="Powell A.J."/>
            <person name="Barry K."/>
            <person name="Miller A.N."/>
            <person name="Grigoriev I.V."/>
            <person name="Debuchy R."/>
            <person name="Gladieux P."/>
            <person name="Hiltunen Thoren M."/>
            <person name="Johannesson H."/>
        </authorList>
    </citation>
    <scope>NUCLEOTIDE SEQUENCE</scope>
    <source>
        <strain evidence="8">CBS 955.72</strain>
    </source>
</reference>
<dbReference type="InterPro" id="IPR050688">
    <property type="entry name" value="Zinc_finger/UBP_domain"/>
</dbReference>
<keyword evidence="2" id="KW-0677">Repeat</keyword>
<feature type="compositionally biased region" description="Basic and acidic residues" evidence="6">
    <location>
        <begin position="699"/>
        <end position="708"/>
    </location>
</feature>
<organism evidence="8 9">
    <name type="scientific">Lasiosphaeria hispida</name>
    <dbReference type="NCBI Taxonomy" id="260671"/>
    <lineage>
        <taxon>Eukaryota</taxon>
        <taxon>Fungi</taxon>
        <taxon>Dikarya</taxon>
        <taxon>Ascomycota</taxon>
        <taxon>Pezizomycotina</taxon>
        <taxon>Sordariomycetes</taxon>
        <taxon>Sordariomycetidae</taxon>
        <taxon>Sordariales</taxon>
        <taxon>Lasiosphaeriaceae</taxon>
        <taxon>Lasiosphaeria</taxon>
    </lineage>
</organism>
<feature type="region of interest" description="Disordered" evidence="6">
    <location>
        <begin position="516"/>
        <end position="546"/>
    </location>
</feature>
<feature type="region of interest" description="Disordered" evidence="6">
    <location>
        <begin position="272"/>
        <end position="351"/>
    </location>
</feature>
<evidence type="ECO:0000256" key="5">
    <source>
        <dbReference type="PROSITE-ProRule" id="PRU00042"/>
    </source>
</evidence>
<dbReference type="GO" id="GO:0005634">
    <property type="term" value="C:nucleus"/>
    <property type="evidence" value="ECO:0007669"/>
    <property type="project" value="TreeGrafter"/>
</dbReference>
<evidence type="ECO:0000259" key="7">
    <source>
        <dbReference type="PROSITE" id="PS50157"/>
    </source>
</evidence>
<accession>A0AAJ0MG47</accession>
<evidence type="ECO:0000256" key="2">
    <source>
        <dbReference type="ARBA" id="ARBA00022737"/>
    </source>
</evidence>
<feature type="region of interest" description="Disordered" evidence="6">
    <location>
        <begin position="589"/>
        <end position="800"/>
    </location>
</feature>
<keyword evidence="1" id="KW-0479">Metal-binding</keyword>
<evidence type="ECO:0000256" key="3">
    <source>
        <dbReference type="ARBA" id="ARBA00022771"/>
    </source>
</evidence>
<dbReference type="GO" id="GO:0010468">
    <property type="term" value="P:regulation of gene expression"/>
    <property type="evidence" value="ECO:0007669"/>
    <property type="project" value="TreeGrafter"/>
</dbReference>
<feature type="compositionally biased region" description="Low complexity" evidence="6">
    <location>
        <begin position="519"/>
        <end position="531"/>
    </location>
</feature>
<keyword evidence="3 5" id="KW-0863">Zinc-finger</keyword>
<dbReference type="PANTHER" id="PTHR24403:SF67">
    <property type="entry name" value="FI01116P-RELATED"/>
    <property type="match status" value="1"/>
</dbReference>
<dbReference type="EMBL" id="JAUIQD010000003">
    <property type="protein sequence ID" value="KAK3357419.1"/>
    <property type="molecule type" value="Genomic_DNA"/>
</dbReference>
<feature type="compositionally biased region" description="Polar residues" evidence="6">
    <location>
        <begin position="291"/>
        <end position="309"/>
    </location>
</feature>
<protein>
    <recommendedName>
        <fullName evidence="7">C2H2-type domain-containing protein</fullName>
    </recommendedName>
</protein>
<dbReference type="Proteomes" id="UP001275084">
    <property type="component" value="Unassembled WGS sequence"/>
</dbReference>
<sequence>MASARAEAGIAAAEPQICDYCRKSFPRLCDLNKHAKSHSRPFKCLFATCKYHEQGWPTAKELERHVNDKHSPSPRTFHCLFPSCSYESKRESNCKQHMEKKHEWKYIRSKSNGKRITVQSGPHLEAASPITAPGPRITPTLSKPLSVHPFGPDFVLFPDSADQSMGLGEDEDDLGLGYGDPQDHDSQTFIPWTSPTTRIRKNQYMLDTFSQTYSGAPERPVTQSDIAIDPALAHYSPLPTPGYRRFDGSGMGVIGTYVKPEAAGVAMDQVSPWAEESDTGSTPDDSPSGGRNPSTAYSSQFHTPQNNSFDLGGPSRSGPQKGLTPPKLRRRGSEEDDRRPEKKLKSNAVEDFTDTNMPDIFRFAHPQIYDRDQKEKYSPCHSAHRDISTLVRHLGRPAHRLTVTKEAISSFDIEDDDYLHPKIGVCRRCWRQFHDRHEFDSHAASICEKVSKGKREKWQILYDSFTPLVNSDGEFEAPNIAPLHFDLGDNLEQSRDSPSRRSSFFAAGVEGAAWDDHASPPTSVPSPAAFFPRPPAPPTSTPGGTSISIIDERERLQRENNALLERNQQLEKMATVLIVRQMYQEFNGAAAGPSSDQLARNSAGPGASATDRPAMQLTSPGAATSSSKDSSDRDSLVVGMGSQPENVNIQGLMDEPQENLSRQNSGLSSTSRSTIHHVTTSPPPLPDDFPGNGEDGADEGDRPREITPNRKPAASIPDSGYDSNHRHGSFGEAGFMHGGHHYQTRGHHRNSSSMSTIPYHQHDHHHGTTIDGGGPSTGAHDAGIIWSDPFPAPQPAHPAMGHMAQMAPQHHQQHHQNTFTPQEQEAPHAEPLYDEFTQFLNLEGPFFDFSKE</sequence>
<gene>
    <name evidence="8" type="ORF">B0T25DRAFT_157517</name>
</gene>
<keyword evidence="4" id="KW-0862">Zinc</keyword>
<keyword evidence="9" id="KW-1185">Reference proteome</keyword>
<proteinExistence type="predicted"/>
<evidence type="ECO:0000256" key="4">
    <source>
        <dbReference type="ARBA" id="ARBA00022833"/>
    </source>
</evidence>
<comment type="caution">
    <text evidence="8">The sequence shown here is derived from an EMBL/GenBank/DDBJ whole genome shotgun (WGS) entry which is preliminary data.</text>
</comment>
<dbReference type="PROSITE" id="PS00028">
    <property type="entry name" value="ZINC_FINGER_C2H2_1"/>
    <property type="match status" value="1"/>
</dbReference>
<feature type="compositionally biased region" description="Basic residues" evidence="6">
    <location>
        <begin position="738"/>
        <end position="750"/>
    </location>
</feature>
<feature type="compositionally biased region" description="Low complexity" evidence="6">
    <location>
        <begin position="279"/>
        <end position="290"/>
    </location>
</feature>
<feature type="compositionally biased region" description="Polar residues" evidence="6">
    <location>
        <begin position="658"/>
        <end position="680"/>
    </location>
</feature>
<evidence type="ECO:0000256" key="1">
    <source>
        <dbReference type="ARBA" id="ARBA00022723"/>
    </source>
</evidence>
<name>A0AAJ0MG47_9PEZI</name>
<dbReference type="PROSITE" id="PS50157">
    <property type="entry name" value="ZINC_FINGER_C2H2_2"/>
    <property type="match status" value="1"/>
</dbReference>
<evidence type="ECO:0000256" key="6">
    <source>
        <dbReference type="SAM" id="MobiDB-lite"/>
    </source>
</evidence>
<dbReference type="SMART" id="SM00355">
    <property type="entry name" value="ZnF_C2H2"/>
    <property type="match status" value="3"/>
</dbReference>
<dbReference type="Gene3D" id="3.30.160.60">
    <property type="entry name" value="Classic Zinc Finger"/>
    <property type="match status" value="1"/>
</dbReference>
<evidence type="ECO:0000313" key="8">
    <source>
        <dbReference type="EMBL" id="KAK3357419.1"/>
    </source>
</evidence>
<dbReference type="AlphaFoldDB" id="A0AAJ0MG47"/>
<dbReference type="InterPro" id="IPR013087">
    <property type="entry name" value="Znf_C2H2_type"/>
</dbReference>
<dbReference type="PANTHER" id="PTHR24403">
    <property type="entry name" value="ZINC FINGER PROTEIN"/>
    <property type="match status" value="1"/>
</dbReference>
<reference evidence="8" key="2">
    <citation type="submission" date="2023-06" db="EMBL/GenBank/DDBJ databases">
        <authorList>
            <consortium name="Lawrence Berkeley National Laboratory"/>
            <person name="Haridas S."/>
            <person name="Hensen N."/>
            <person name="Bonometti L."/>
            <person name="Westerberg I."/>
            <person name="Brannstrom I.O."/>
            <person name="Guillou S."/>
            <person name="Cros-Aarteil S."/>
            <person name="Calhoun S."/>
            <person name="Kuo A."/>
            <person name="Mondo S."/>
            <person name="Pangilinan J."/>
            <person name="Riley R."/>
            <person name="Labutti K."/>
            <person name="Andreopoulos B."/>
            <person name="Lipzen A."/>
            <person name="Chen C."/>
            <person name="Yanf M."/>
            <person name="Daum C."/>
            <person name="Ng V."/>
            <person name="Clum A."/>
            <person name="Steindorff A."/>
            <person name="Ohm R."/>
            <person name="Martin F."/>
            <person name="Silar P."/>
            <person name="Natvig D."/>
            <person name="Lalanne C."/>
            <person name="Gautier V."/>
            <person name="Ament-Velasquez S.L."/>
            <person name="Kruys A."/>
            <person name="Hutchinson M.I."/>
            <person name="Powell A.J."/>
            <person name="Barry K."/>
            <person name="Miller A.N."/>
            <person name="Grigoriev I.V."/>
            <person name="Debuchy R."/>
            <person name="Gladieux P."/>
            <person name="Thoren M.H."/>
            <person name="Johannesson H."/>
        </authorList>
    </citation>
    <scope>NUCLEOTIDE SEQUENCE</scope>
    <source>
        <strain evidence="8">CBS 955.72</strain>
    </source>
</reference>
<feature type="compositionally biased region" description="Basic and acidic residues" evidence="6">
    <location>
        <begin position="331"/>
        <end position="344"/>
    </location>
</feature>
<feature type="domain" description="C2H2-type" evidence="7">
    <location>
        <begin position="16"/>
        <end position="43"/>
    </location>
</feature>
<dbReference type="GO" id="GO:0008270">
    <property type="term" value="F:zinc ion binding"/>
    <property type="evidence" value="ECO:0007669"/>
    <property type="project" value="UniProtKB-KW"/>
</dbReference>
<evidence type="ECO:0000313" key="9">
    <source>
        <dbReference type="Proteomes" id="UP001275084"/>
    </source>
</evidence>